<keyword evidence="2 6" id="KW-0812">Transmembrane</keyword>
<dbReference type="InterPro" id="IPR036259">
    <property type="entry name" value="MFS_trans_sf"/>
</dbReference>
<evidence type="ECO:0000256" key="4">
    <source>
        <dbReference type="ARBA" id="ARBA00023136"/>
    </source>
</evidence>
<dbReference type="EMBL" id="JASNQZ010000014">
    <property type="protein sequence ID" value="KAL0947924.1"/>
    <property type="molecule type" value="Genomic_DNA"/>
</dbReference>
<protein>
    <recommendedName>
        <fullName evidence="7">Major facilitator superfamily (MFS) profile domain-containing protein</fullName>
    </recommendedName>
</protein>
<dbReference type="InterPro" id="IPR020846">
    <property type="entry name" value="MFS_dom"/>
</dbReference>
<evidence type="ECO:0000256" key="3">
    <source>
        <dbReference type="ARBA" id="ARBA00022989"/>
    </source>
</evidence>
<feature type="transmembrane region" description="Helical" evidence="6">
    <location>
        <begin position="212"/>
        <end position="236"/>
    </location>
</feature>
<evidence type="ECO:0000259" key="7">
    <source>
        <dbReference type="PROSITE" id="PS50850"/>
    </source>
</evidence>
<dbReference type="Pfam" id="PF07690">
    <property type="entry name" value="MFS_1"/>
    <property type="match status" value="1"/>
</dbReference>
<dbReference type="PROSITE" id="PS50850">
    <property type="entry name" value="MFS"/>
    <property type="match status" value="1"/>
</dbReference>
<dbReference type="PANTHER" id="PTHR23502:SF60">
    <property type="entry name" value="MAJOR FACILITATOR SUPERFAMILY (MFS) PROFILE DOMAIN-CONTAINING PROTEIN-RELATED"/>
    <property type="match status" value="1"/>
</dbReference>
<feature type="domain" description="Major facilitator superfamily (MFS) profile" evidence="7">
    <location>
        <begin position="86"/>
        <end position="312"/>
    </location>
</feature>
<evidence type="ECO:0000256" key="5">
    <source>
        <dbReference type="SAM" id="MobiDB-lite"/>
    </source>
</evidence>
<proteinExistence type="predicted"/>
<gene>
    <name evidence="8" type="ORF">HGRIS_010556</name>
</gene>
<accession>A0ABR3IX83</accession>
<feature type="region of interest" description="Disordered" evidence="5">
    <location>
        <begin position="1"/>
        <end position="62"/>
    </location>
</feature>
<dbReference type="PANTHER" id="PTHR23502">
    <property type="entry name" value="MAJOR FACILITATOR SUPERFAMILY"/>
    <property type="match status" value="1"/>
</dbReference>
<dbReference type="SUPFAM" id="SSF103473">
    <property type="entry name" value="MFS general substrate transporter"/>
    <property type="match status" value="1"/>
</dbReference>
<keyword evidence="4 6" id="KW-0472">Membrane</keyword>
<organism evidence="8 9">
    <name type="scientific">Hohenbuehelia grisea</name>
    <dbReference type="NCBI Taxonomy" id="104357"/>
    <lineage>
        <taxon>Eukaryota</taxon>
        <taxon>Fungi</taxon>
        <taxon>Dikarya</taxon>
        <taxon>Basidiomycota</taxon>
        <taxon>Agaricomycotina</taxon>
        <taxon>Agaricomycetes</taxon>
        <taxon>Agaricomycetidae</taxon>
        <taxon>Agaricales</taxon>
        <taxon>Pleurotineae</taxon>
        <taxon>Pleurotaceae</taxon>
        <taxon>Hohenbuehelia</taxon>
    </lineage>
</organism>
<feature type="transmembrane region" description="Helical" evidence="6">
    <location>
        <begin position="178"/>
        <end position="200"/>
    </location>
</feature>
<evidence type="ECO:0000313" key="9">
    <source>
        <dbReference type="Proteomes" id="UP001556367"/>
    </source>
</evidence>
<evidence type="ECO:0000256" key="6">
    <source>
        <dbReference type="SAM" id="Phobius"/>
    </source>
</evidence>
<dbReference type="Gene3D" id="1.20.1720.10">
    <property type="entry name" value="Multidrug resistance protein D"/>
    <property type="match status" value="1"/>
</dbReference>
<comment type="caution">
    <text evidence="8">The sequence shown here is derived from an EMBL/GenBank/DDBJ whole genome shotgun (WGS) entry which is preliminary data.</text>
</comment>
<keyword evidence="3 6" id="KW-1133">Transmembrane helix</keyword>
<feature type="transmembrane region" description="Helical" evidence="6">
    <location>
        <begin position="121"/>
        <end position="141"/>
    </location>
</feature>
<dbReference type="Proteomes" id="UP001556367">
    <property type="component" value="Unassembled WGS sequence"/>
</dbReference>
<keyword evidence="9" id="KW-1185">Reference proteome</keyword>
<dbReference type="InterPro" id="IPR011701">
    <property type="entry name" value="MFS"/>
</dbReference>
<feature type="compositionally biased region" description="Basic and acidic residues" evidence="5">
    <location>
        <begin position="51"/>
        <end position="62"/>
    </location>
</feature>
<reference evidence="9" key="1">
    <citation type="submission" date="2024-06" db="EMBL/GenBank/DDBJ databases">
        <title>Multi-omics analyses provide insights into the biosynthesis of the anticancer antibiotic pleurotin in Hohenbuehelia grisea.</title>
        <authorList>
            <person name="Weaver J.A."/>
            <person name="Alberti F."/>
        </authorList>
    </citation>
    <scope>NUCLEOTIDE SEQUENCE [LARGE SCALE GENOMIC DNA]</scope>
    <source>
        <strain evidence="9">T-177</strain>
    </source>
</reference>
<evidence type="ECO:0000313" key="8">
    <source>
        <dbReference type="EMBL" id="KAL0947924.1"/>
    </source>
</evidence>
<sequence>MPSSPQSLTFPRDGVVLEPSPSTDTFIAPPGLPGQEAHGPSVLTLQSPEQQTDKEKGELSSKDADELWEVAPENPRNWTFGKKWRMVVVVGLYTLIAPLGSSMMAPGLPELAETFGITNNTILALTLSIFVLAFALAPLVLAPISELYGRQWVLHIGNLVFIGFTVACAYAPSVGSLIAFRFLAGAFGSAPLACGGGVVSDLFTPNDRAMAMAIYSVGPLLGPVIGVSIVNVFSLYCVLIDFSQSLEALLLKRLASNGSLLLPPQLEVSSPSSVFLFFGKHTIQCSACDLPGNFPVVAPLLQPVAKRSISYG</sequence>
<comment type="subcellular location">
    <subcellularLocation>
        <location evidence="1">Membrane</location>
        <topology evidence="1">Multi-pass membrane protein</topology>
    </subcellularLocation>
</comment>
<feature type="transmembrane region" description="Helical" evidence="6">
    <location>
        <begin position="84"/>
        <end position="101"/>
    </location>
</feature>
<evidence type="ECO:0000256" key="2">
    <source>
        <dbReference type="ARBA" id="ARBA00022692"/>
    </source>
</evidence>
<feature type="transmembrane region" description="Helical" evidence="6">
    <location>
        <begin position="153"/>
        <end position="172"/>
    </location>
</feature>
<name>A0ABR3IX83_9AGAR</name>
<evidence type="ECO:0000256" key="1">
    <source>
        <dbReference type="ARBA" id="ARBA00004141"/>
    </source>
</evidence>